<feature type="region of interest" description="Disordered" evidence="2">
    <location>
        <begin position="28"/>
        <end position="72"/>
    </location>
</feature>
<dbReference type="Pfam" id="PF01421">
    <property type="entry name" value="Reprolysin"/>
    <property type="match status" value="1"/>
</dbReference>
<dbReference type="AlphaFoldDB" id="A0A7R8W8S0"/>
<protein>
    <submittedName>
        <fullName evidence="3">Uncharacterized protein</fullName>
    </submittedName>
</protein>
<dbReference type="PANTHER" id="PTHR11905">
    <property type="entry name" value="ADAM A DISINTEGRIN AND METALLOPROTEASE DOMAIN"/>
    <property type="match status" value="1"/>
</dbReference>
<reference evidence="3" key="1">
    <citation type="submission" date="2020-11" db="EMBL/GenBank/DDBJ databases">
        <authorList>
            <person name="Tran Van P."/>
        </authorList>
    </citation>
    <scope>NUCLEOTIDE SEQUENCE</scope>
</reference>
<dbReference type="GO" id="GO:0006508">
    <property type="term" value="P:proteolysis"/>
    <property type="evidence" value="ECO:0007669"/>
    <property type="project" value="InterPro"/>
</dbReference>
<dbReference type="InterPro" id="IPR024079">
    <property type="entry name" value="MetalloPept_cat_dom_sf"/>
</dbReference>
<organism evidence="3">
    <name type="scientific">Cyprideis torosa</name>
    <dbReference type="NCBI Taxonomy" id="163714"/>
    <lineage>
        <taxon>Eukaryota</taxon>
        <taxon>Metazoa</taxon>
        <taxon>Ecdysozoa</taxon>
        <taxon>Arthropoda</taxon>
        <taxon>Crustacea</taxon>
        <taxon>Oligostraca</taxon>
        <taxon>Ostracoda</taxon>
        <taxon>Podocopa</taxon>
        <taxon>Podocopida</taxon>
        <taxon>Cytherocopina</taxon>
        <taxon>Cytheroidea</taxon>
        <taxon>Cytherideidae</taxon>
        <taxon>Cyprideis</taxon>
    </lineage>
</organism>
<evidence type="ECO:0000313" key="3">
    <source>
        <dbReference type="EMBL" id="CAD7224673.1"/>
    </source>
</evidence>
<name>A0A7R8W8S0_9CRUS</name>
<dbReference type="Gene3D" id="3.40.390.10">
    <property type="entry name" value="Collagenase (Catalytic Domain)"/>
    <property type="match status" value="1"/>
</dbReference>
<feature type="region of interest" description="Disordered" evidence="2">
    <location>
        <begin position="288"/>
        <end position="327"/>
    </location>
</feature>
<evidence type="ECO:0000256" key="2">
    <source>
        <dbReference type="SAM" id="MobiDB-lite"/>
    </source>
</evidence>
<dbReference type="OrthoDB" id="5951731at2759"/>
<sequence>MKPVNYEIGCPLGGSGGDDRHPHIIFEASKDVKQRCGNQPYTEWPMGRSGKRRKREATHSERPSPSMLWDEHGDLSSEHELALEEMKSLYGSDAASFKPRPSDAAEEELSSNRTRRDVRSVIKYIEMSLIIDQAMFQLRNGTSRETVVYDAVQIANIADLYFKSARTRLSITYIETWAGENKIKVDPRSDIAMTLRELTNYLTRLDNKYFINGDTVQMLTDEGRILVPLATLALDVVLVIAESRGVQTLSAQGAGDALSDEAGGEEVDDPCIDWRRLAGYFTGLSPSLQKRKDRQTASGLVSPPRSKRQGKFPEQKVESVAGGTGSQ</sequence>
<comment type="caution">
    <text evidence="1">Lacks conserved residue(s) required for the propagation of feature annotation.</text>
</comment>
<dbReference type="PROSITE" id="PS50215">
    <property type="entry name" value="ADAM_MEPRO"/>
    <property type="match status" value="1"/>
</dbReference>
<proteinExistence type="predicted"/>
<gene>
    <name evidence="3" type="ORF">CTOB1V02_LOCUS2628</name>
</gene>
<dbReference type="GO" id="GO:0004222">
    <property type="term" value="F:metalloendopeptidase activity"/>
    <property type="evidence" value="ECO:0007669"/>
    <property type="project" value="InterPro"/>
</dbReference>
<dbReference type="SUPFAM" id="SSF55486">
    <property type="entry name" value="Metalloproteases ('zincins'), catalytic domain"/>
    <property type="match status" value="1"/>
</dbReference>
<accession>A0A7R8W8S0</accession>
<dbReference type="EMBL" id="OB660417">
    <property type="protein sequence ID" value="CAD7224673.1"/>
    <property type="molecule type" value="Genomic_DNA"/>
</dbReference>
<dbReference type="InterPro" id="IPR001590">
    <property type="entry name" value="Peptidase_M12B"/>
</dbReference>
<dbReference type="PANTHER" id="PTHR11905:SF237">
    <property type="entry name" value="MIND-MELD, ISOFORM J"/>
    <property type="match status" value="1"/>
</dbReference>
<evidence type="ECO:0000256" key="1">
    <source>
        <dbReference type="PROSITE-ProRule" id="PRU00276"/>
    </source>
</evidence>